<dbReference type="Proteomes" id="UP001059773">
    <property type="component" value="Chromosome"/>
</dbReference>
<evidence type="ECO:0000313" key="1">
    <source>
        <dbReference type="EMBL" id="UUI02124.1"/>
    </source>
</evidence>
<accession>A0ABY5JU85</accession>
<dbReference type="RefSeq" id="WP_256707391.1">
    <property type="nucleotide sequence ID" value="NZ_CP101914.1"/>
</dbReference>
<organism evidence="1 2">
    <name type="scientific">Oceanobacillus jeddahense</name>
    <dbReference type="NCBI Taxonomy" id="1462527"/>
    <lineage>
        <taxon>Bacteria</taxon>
        <taxon>Bacillati</taxon>
        <taxon>Bacillota</taxon>
        <taxon>Bacilli</taxon>
        <taxon>Bacillales</taxon>
        <taxon>Bacillaceae</taxon>
        <taxon>Oceanobacillus</taxon>
    </lineage>
</organism>
<gene>
    <name evidence="1" type="ORF">NP439_19080</name>
</gene>
<name>A0ABY5JU85_9BACI</name>
<evidence type="ECO:0000313" key="2">
    <source>
        <dbReference type="Proteomes" id="UP001059773"/>
    </source>
</evidence>
<dbReference type="EMBL" id="CP101914">
    <property type="protein sequence ID" value="UUI02124.1"/>
    <property type="molecule type" value="Genomic_DNA"/>
</dbReference>
<protein>
    <recommendedName>
        <fullName evidence="3">Stage III sporulation protein AH</fullName>
    </recommendedName>
</protein>
<keyword evidence="2" id="KW-1185">Reference proteome</keyword>
<reference evidence="1" key="1">
    <citation type="submission" date="2022-07" db="EMBL/GenBank/DDBJ databases">
        <title>FELIX.</title>
        <authorList>
            <person name="Wan K.H."/>
            <person name="Park S."/>
            <person name="Lawrence Q."/>
            <person name="Eichenberger J.P."/>
            <person name="Booth B.W."/>
            <person name="Piaggio A.J."/>
            <person name="Chandler J.C."/>
            <person name="Franklin A.B."/>
            <person name="Celniker S.E."/>
        </authorList>
    </citation>
    <scope>NUCLEOTIDE SEQUENCE</scope>
    <source>
        <strain evidence="1">QA-1986 374</strain>
    </source>
</reference>
<sequence>MKKIIIFSGILVFIILIAVFSDIFPVEDRDEEDLVREEILDYAVDYYVVYTAAISEEKGEPVLFFDVNSDTVDINKFHADILDKLKEYDLADKYTIEIEQTTSEEETLERYESIMIEIVDDYLKENGMGDDIGYEATIGENANINLSIPEDSNFDKEELEELMEHFLDVEIEVEE</sequence>
<evidence type="ECO:0008006" key="3">
    <source>
        <dbReference type="Google" id="ProtNLM"/>
    </source>
</evidence>
<proteinExistence type="predicted"/>
<dbReference type="InterPro" id="IPR058995">
    <property type="entry name" value="YolC/YozM-like"/>
</dbReference>
<dbReference type="Pfam" id="PF26328">
    <property type="entry name" value="YolC_YozM"/>
    <property type="match status" value="1"/>
</dbReference>